<name>A0A0B6ZN85_9EUPU</name>
<organism evidence="1">
    <name type="scientific">Arion vulgaris</name>
    <dbReference type="NCBI Taxonomy" id="1028688"/>
    <lineage>
        <taxon>Eukaryota</taxon>
        <taxon>Metazoa</taxon>
        <taxon>Spiralia</taxon>
        <taxon>Lophotrochozoa</taxon>
        <taxon>Mollusca</taxon>
        <taxon>Gastropoda</taxon>
        <taxon>Heterobranchia</taxon>
        <taxon>Euthyneura</taxon>
        <taxon>Panpulmonata</taxon>
        <taxon>Eupulmonata</taxon>
        <taxon>Stylommatophora</taxon>
        <taxon>Helicina</taxon>
        <taxon>Arionoidea</taxon>
        <taxon>Arionidae</taxon>
        <taxon>Arion</taxon>
    </lineage>
</organism>
<feature type="non-terminal residue" evidence="1">
    <location>
        <position position="1"/>
    </location>
</feature>
<reference evidence="1" key="1">
    <citation type="submission" date="2014-12" db="EMBL/GenBank/DDBJ databases">
        <title>Insight into the proteome of Arion vulgaris.</title>
        <authorList>
            <person name="Aradska J."/>
            <person name="Bulat T."/>
            <person name="Smidak R."/>
            <person name="Sarate P."/>
            <person name="Gangsoo J."/>
            <person name="Sialana F."/>
            <person name="Bilban M."/>
            <person name="Lubec G."/>
        </authorList>
    </citation>
    <scope>NUCLEOTIDE SEQUENCE</scope>
    <source>
        <tissue evidence="1">Skin</tissue>
    </source>
</reference>
<sequence>CTQKPILSISSYPTAVRRNMIREKRKKKYHDTQAEGYFREPAASELLPCAMGYLYKQYLKAESRLSTYPG</sequence>
<protein>
    <submittedName>
        <fullName evidence="1">Uncharacterized protein</fullName>
    </submittedName>
</protein>
<dbReference type="EMBL" id="HACG01022977">
    <property type="protein sequence ID" value="CEK69842.1"/>
    <property type="molecule type" value="Transcribed_RNA"/>
</dbReference>
<proteinExistence type="predicted"/>
<gene>
    <name evidence="1" type="primary">ORF71824</name>
</gene>
<dbReference type="AlphaFoldDB" id="A0A0B6ZN85"/>
<accession>A0A0B6ZN85</accession>
<evidence type="ECO:0000313" key="1">
    <source>
        <dbReference type="EMBL" id="CEK69842.1"/>
    </source>
</evidence>